<evidence type="ECO:0000313" key="3">
    <source>
        <dbReference type="Proteomes" id="UP001267003"/>
    </source>
</evidence>
<dbReference type="AlphaFoldDB" id="A0AAW8VWQ1"/>
<name>A0AAW8VWQ1_LACPE</name>
<evidence type="ECO:0008006" key="4">
    <source>
        <dbReference type="Google" id="ProtNLM"/>
    </source>
</evidence>
<evidence type="ECO:0000256" key="1">
    <source>
        <dbReference type="SAM" id="SignalP"/>
    </source>
</evidence>
<protein>
    <recommendedName>
        <fullName evidence="4">YHYH domain-containing protein</fullName>
    </recommendedName>
</protein>
<organism evidence="2 3">
    <name type="scientific">Lactiplantibacillus pentosus</name>
    <name type="common">Lactobacillus pentosus</name>
    <dbReference type="NCBI Taxonomy" id="1589"/>
    <lineage>
        <taxon>Bacteria</taxon>
        <taxon>Bacillati</taxon>
        <taxon>Bacillota</taxon>
        <taxon>Bacilli</taxon>
        <taxon>Lactobacillales</taxon>
        <taxon>Lactobacillaceae</taxon>
        <taxon>Lactiplantibacillus</taxon>
    </lineage>
</organism>
<proteinExistence type="predicted"/>
<keyword evidence="1" id="KW-0732">Signal</keyword>
<dbReference type="EMBL" id="JAVLAQ010000001">
    <property type="protein sequence ID" value="MDT6990124.1"/>
    <property type="molecule type" value="Genomic_DNA"/>
</dbReference>
<accession>A0AAW8VWQ1</accession>
<sequence>MKTKVLSLLLTVGAGSLFLFTPALNSQAATWPKTAFPSGIPTPHGSGGLYHGSCPAGDHGAYAGGGNLYCHR</sequence>
<gene>
    <name evidence="2" type="ORF">RI536_08405</name>
</gene>
<dbReference type="RefSeq" id="WP_133305801.1">
    <property type="nucleotide sequence ID" value="NZ_BOUG01000021.1"/>
</dbReference>
<reference evidence="2" key="1">
    <citation type="submission" date="2023-08" db="EMBL/GenBank/DDBJ databases">
        <authorList>
            <person name="Page C.A."/>
            <person name="Perez-Diaz I.M."/>
        </authorList>
    </citation>
    <scope>NUCLEOTIDE SEQUENCE</scope>
    <source>
        <strain evidence="2">7.8.46</strain>
    </source>
</reference>
<comment type="caution">
    <text evidence="2">The sequence shown here is derived from an EMBL/GenBank/DDBJ whole genome shotgun (WGS) entry which is preliminary data.</text>
</comment>
<feature type="chain" id="PRO_5043342403" description="YHYH domain-containing protein" evidence="1">
    <location>
        <begin position="29"/>
        <end position="72"/>
    </location>
</feature>
<evidence type="ECO:0000313" key="2">
    <source>
        <dbReference type="EMBL" id="MDT6990124.1"/>
    </source>
</evidence>
<dbReference type="Proteomes" id="UP001267003">
    <property type="component" value="Unassembled WGS sequence"/>
</dbReference>
<feature type="signal peptide" evidence="1">
    <location>
        <begin position="1"/>
        <end position="28"/>
    </location>
</feature>